<evidence type="ECO:0000313" key="9">
    <source>
        <dbReference type="Proteomes" id="UP000289856"/>
    </source>
</evidence>
<accession>A0A3T1CXP4</accession>
<proteinExistence type="inferred from homology"/>
<evidence type="ECO:0008006" key="10">
    <source>
        <dbReference type="Google" id="ProtNLM"/>
    </source>
</evidence>
<gene>
    <name evidence="8" type="primary">yaaO</name>
    <name evidence="8" type="ORF">KCTCHS21_00210</name>
</gene>
<dbReference type="InterPro" id="IPR000310">
    <property type="entry name" value="Orn/Lys/Arg_deCO2ase_major_dom"/>
</dbReference>
<dbReference type="InterPro" id="IPR036633">
    <property type="entry name" value="Prn/Lys/Arg_de-COase_C_sf"/>
</dbReference>
<dbReference type="GO" id="GO:0016831">
    <property type="term" value="F:carboxy-lyase activity"/>
    <property type="evidence" value="ECO:0007669"/>
    <property type="project" value="UniProtKB-KW"/>
</dbReference>
<dbReference type="RefSeq" id="WP_130604571.1">
    <property type="nucleotide sequence ID" value="NZ_AP019400.1"/>
</dbReference>
<evidence type="ECO:0000256" key="1">
    <source>
        <dbReference type="ARBA" id="ARBA00001933"/>
    </source>
</evidence>
<dbReference type="Pfam" id="PF03711">
    <property type="entry name" value="OKR_DC_1_C"/>
    <property type="match status" value="1"/>
</dbReference>
<feature type="domain" description="Orn/Lys/Arg decarboxylases family 1 pyridoxal-P attachment site" evidence="6">
    <location>
        <begin position="9"/>
        <end position="288"/>
    </location>
</feature>
<evidence type="ECO:0000256" key="3">
    <source>
        <dbReference type="ARBA" id="ARBA00022793"/>
    </source>
</evidence>
<dbReference type="Pfam" id="PF01276">
    <property type="entry name" value="OKR_DC_1"/>
    <property type="match status" value="1"/>
</dbReference>
<sequence length="498" mass="54090">MLEDRERAPLYEALVAHDKLNMHAFHVPGHKQRPIEGDAQAIAYYDKLLSLDVTELSDTDDLHHPEGPLVEAQQLAANCWGAEETRFLVGGSTSGNLAMIIGLCHPGDLVIVQRNVHKSMVHGIMMAGARAVLLPPDIDSASGLATVPAESLLRASLERYPEAKAVILSSPNYYGMSSDLKPLIQAAHSFGIPVLIDEAHGPHFGLHPLFPQSALQAGADVAVQSTHKMLSAMTMGAMLHMQGNRLPRPSIRQALTMVQSSSPSFPIMGSLDLARWQLHTQGEKAFISPLEAVNLATKGLNDTSIRAIGYGEYASSNISYDPLKLVLFDATFTLSGFELKDELLHRKCVAEMADSTYVVMAFGTGSTKEDGECLSAALKAISDKISNKISGKSESNQAAHSISKQRIVNPYNGEITVPEPVFIGRKMEPTQAIRLEDSVGSISAEWVIPYPPGIPVLYPGETITSEIILQLQHWRHEGAQIQGAQDAELQYIQVQVDK</sequence>
<dbReference type="Gene3D" id="3.40.640.10">
    <property type="entry name" value="Type I PLP-dependent aspartate aminotransferase-like (Major domain)"/>
    <property type="match status" value="1"/>
</dbReference>
<dbReference type="PANTHER" id="PTHR43277:SF3">
    <property type="entry name" value="DECARBOXYLASE, PUTATIVE-RELATED"/>
    <property type="match status" value="1"/>
</dbReference>
<keyword evidence="9" id="KW-1185">Reference proteome</keyword>
<dbReference type="KEGG" id="cohn:KCTCHS21_00210"/>
<dbReference type="SUPFAM" id="SSF53383">
    <property type="entry name" value="PLP-dependent transferases"/>
    <property type="match status" value="1"/>
</dbReference>
<dbReference type="InterPro" id="IPR052357">
    <property type="entry name" value="Orn_Lys_Arg_decarboxylase-I"/>
</dbReference>
<name>A0A3T1CXP4_9BACL</name>
<dbReference type="PANTHER" id="PTHR43277">
    <property type="entry name" value="ARGININE DECARBOXYLASE"/>
    <property type="match status" value="1"/>
</dbReference>
<dbReference type="Gene3D" id="3.90.105.10">
    <property type="entry name" value="Molybdopterin biosynthesis moea protein, domain 2"/>
    <property type="match status" value="1"/>
</dbReference>
<comment type="similarity">
    <text evidence="2">Belongs to the Orn/Lys/Arg decarboxylase class-I family.</text>
</comment>
<evidence type="ECO:0000256" key="2">
    <source>
        <dbReference type="ARBA" id="ARBA00010671"/>
    </source>
</evidence>
<dbReference type="InterPro" id="IPR015424">
    <property type="entry name" value="PyrdxlP-dep_Trfase"/>
</dbReference>
<evidence type="ECO:0000256" key="5">
    <source>
        <dbReference type="ARBA" id="ARBA00023239"/>
    </source>
</evidence>
<keyword evidence="4" id="KW-0663">Pyridoxal phosphate</keyword>
<dbReference type="InterPro" id="IPR008286">
    <property type="entry name" value="Prn/Lys/Arg_de-COase_C"/>
</dbReference>
<reference evidence="8 9" key="1">
    <citation type="submission" date="2019-01" db="EMBL/GenBank/DDBJ databases">
        <title>Complete genome sequence of Cohnella hallensis HS21 isolated from Korean fir (Abies koreana) rhizospheric soil.</title>
        <authorList>
            <person name="Jiang L."/>
            <person name="Kang S.W."/>
            <person name="Kim S."/>
            <person name="Jung J."/>
            <person name="Kim C.Y."/>
            <person name="Kim D.H."/>
            <person name="Kim S.W."/>
            <person name="Lee J."/>
        </authorList>
    </citation>
    <scope>NUCLEOTIDE SEQUENCE [LARGE SCALE GENOMIC DNA]</scope>
    <source>
        <strain evidence="8 9">HS21</strain>
    </source>
</reference>
<evidence type="ECO:0000256" key="4">
    <source>
        <dbReference type="ARBA" id="ARBA00022898"/>
    </source>
</evidence>
<evidence type="ECO:0000259" key="7">
    <source>
        <dbReference type="Pfam" id="PF03711"/>
    </source>
</evidence>
<evidence type="ECO:0000259" key="6">
    <source>
        <dbReference type="Pfam" id="PF01276"/>
    </source>
</evidence>
<keyword evidence="5" id="KW-0456">Lyase</keyword>
<dbReference type="SUPFAM" id="SSF55904">
    <property type="entry name" value="Ornithine decarboxylase C-terminal domain"/>
    <property type="match status" value="1"/>
</dbReference>
<protein>
    <recommendedName>
        <fullName evidence="10">Arginine decarboxylase</fullName>
    </recommendedName>
</protein>
<organism evidence="8 9">
    <name type="scientific">Cohnella abietis</name>
    <dbReference type="NCBI Taxonomy" id="2507935"/>
    <lineage>
        <taxon>Bacteria</taxon>
        <taxon>Bacillati</taxon>
        <taxon>Bacillota</taxon>
        <taxon>Bacilli</taxon>
        <taxon>Bacillales</taxon>
        <taxon>Paenibacillaceae</taxon>
        <taxon>Cohnella</taxon>
    </lineage>
</organism>
<feature type="domain" description="Orn/Lys/Arg decarboxylase C-terminal" evidence="7">
    <location>
        <begin position="428"/>
        <end position="466"/>
    </location>
</feature>
<keyword evidence="3" id="KW-0210">Decarboxylase</keyword>
<dbReference type="OrthoDB" id="9815233at2"/>
<dbReference type="AlphaFoldDB" id="A0A3T1CXP4"/>
<evidence type="ECO:0000313" key="8">
    <source>
        <dbReference type="EMBL" id="BBI30622.1"/>
    </source>
</evidence>
<comment type="cofactor">
    <cofactor evidence="1">
        <name>pyridoxal 5'-phosphate</name>
        <dbReference type="ChEBI" id="CHEBI:597326"/>
    </cofactor>
</comment>
<dbReference type="EMBL" id="AP019400">
    <property type="protein sequence ID" value="BBI30622.1"/>
    <property type="molecule type" value="Genomic_DNA"/>
</dbReference>
<dbReference type="Proteomes" id="UP000289856">
    <property type="component" value="Chromosome"/>
</dbReference>
<dbReference type="InterPro" id="IPR015421">
    <property type="entry name" value="PyrdxlP-dep_Trfase_major"/>
</dbReference>